<gene>
    <name evidence="9" type="ORF">EJP77_19265</name>
</gene>
<organism evidence="9 10">
    <name type="scientific">Paenibacillus zeisoli</name>
    <dbReference type="NCBI Taxonomy" id="2496267"/>
    <lineage>
        <taxon>Bacteria</taxon>
        <taxon>Bacillati</taxon>
        <taxon>Bacillota</taxon>
        <taxon>Bacilli</taxon>
        <taxon>Bacillales</taxon>
        <taxon>Paenibacillaceae</taxon>
        <taxon>Paenibacillus</taxon>
    </lineage>
</organism>
<evidence type="ECO:0000256" key="7">
    <source>
        <dbReference type="SAM" id="Phobius"/>
    </source>
</evidence>
<keyword evidence="6 7" id="KW-0472">Membrane</keyword>
<dbReference type="PROSITE" id="PS50850">
    <property type="entry name" value="MFS"/>
    <property type="match status" value="1"/>
</dbReference>
<dbReference type="InterPro" id="IPR036259">
    <property type="entry name" value="MFS_trans_sf"/>
</dbReference>
<feature type="transmembrane region" description="Helical" evidence="7">
    <location>
        <begin position="89"/>
        <end position="108"/>
    </location>
</feature>
<dbReference type="GO" id="GO:0005886">
    <property type="term" value="C:plasma membrane"/>
    <property type="evidence" value="ECO:0007669"/>
    <property type="project" value="UniProtKB-SubCell"/>
</dbReference>
<feature type="transmembrane region" description="Helical" evidence="7">
    <location>
        <begin position="177"/>
        <end position="196"/>
    </location>
</feature>
<keyword evidence="10" id="KW-1185">Reference proteome</keyword>
<dbReference type="PANTHER" id="PTHR43414">
    <property type="entry name" value="MULTIDRUG RESISTANCE PROTEIN MDTG"/>
    <property type="match status" value="1"/>
</dbReference>
<evidence type="ECO:0000256" key="5">
    <source>
        <dbReference type="ARBA" id="ARBA00022989"/>
    </source>
</evidence>
<dbReference type="OrthoDB" id="65739at2"/>
<dbReference type="PRINTS" id="PR01035">
    <property type="entry name" value="TCRTETA"/>
</dbReference>
<dbReference type="AlphaFoldDB" id="A0A3S1B3C0"/>
<comment type="subcellular location">
    <subcellularLocation>
        <location evidence="1">Cell membrane</location>
        <topology evidence="1">Multi-pass membrane protein</topology>
    </subcellularLocation>
</comment>
<feature type="transmembrane region" description="Helical" evidence="7">
    <location>
        <begin position="295"/>
        <end position="313"/>
    </location>
</feature>
<evidence type="ECO:0000256" key="3">
    <source>
        <dbReference type="ARBA" id="ARBA00022475"/>
    </source>
</evidence>
<evidence type="ECO:0000256" key="6">
    <source>
        <dbReference type="ARBA" id="ARBA00023136"/>
    </source>
</evidence>
<evidence type="ECO:0000313" key="10">
    <source>
        <dbReference type="Proteomes" id="UP000272464"/>
    </source>
</evidence>
<feature type="transmembrane region" description="Helical" evidence="7">
    <location>
        <begin position="114"/>
        <end position="133"/>
    </location>
</feature>
<evidence type="ECO:0000313" key="9">
    <source>
        <dbReference type="EMBL" id="RUT27974.1"/>
    </source>
</evidence>
<keyword evidence="2" id="KW-0813">Transport</keyword>
<dbReference type="EMBL" id="RZNX01000013">
    <property type="protein sequence ID" value="RUT27974.1"/>
    <property type="molecule type" value="Genomic_DNA"/>
</dbReference>
<dbReference type="Pfam" id="PF07690">
    <property type="entry name" value="MFS_1"/>
    <property type="match status" value="1"/>
</dbReference>
<dbReference type="InterPro" id="IPR001958">
    <property type="entry name" value="Tet-R_TetA/multi-R_MdtG-like"/>
</dbReference>
<dbReference type="PANTHER" id="PTHR43414:SF6">
    <property type="entry name" value="MULTIDRUG RESISTANCE PROTEIN MDTG"/>
    <property type="match status" value="1"/>
</dbReference>
<feature type="transmembrane region" description="Helical" evidence="7">
    <location>
        <begin position="378"/>
        <end position="398"/>
    </location>
</feature>
<dbReference type="Proteomes" id="UP000272464">
    <property type="component" value="Unassembled WGS sequence"/>
</dbReference>
<evidence type="ECO:0000259" key="8">
    <source>
        <dbReference type="PROSITE" id="PS50850"/>
    </source>
</evidence>
<dbReference type="GO" id="GO:0022857">
    <property type="term" value="F:transmembrane transporter activity"/>
    <property type="evidence" value="ECO:0007669"/>
    <property type="project" value="InterPro"/>
</dbReference>
<sequence>MINILRTTRSLPTWKVNLIVLWFGQFFVNAGMTMVTPFLPLYLSEDLGVHGSKALGLWAGLIFAANFATSFIFQPLWGKLADRYGRKIMLLRSGFGMSIVITLMGFATAPWQLLALRLLNGTISGFNPASISLISGTTPKERMGFAMGIMQSGIVAGTILGPLIGGLLADWVGFRPIFYITGSLLLLASLLALFLVREKFDREEASHTPQISVLAGFRELNKTPQLTALFAVTFLLQFAMLSPMSILTLYVEKLHGTAVNLSFWAGFVSAVTGLSNMITSPILGKFSDKVGAHRILTFALIGTAITLIPQAFVQSVWQLIIIRFFMGICMGGLLPSVNALIRSYTPDGMESRAFGFNSSTLALGNMMGASIGGFLSGYIGIEGIFIISGVLLLANTVWVRAKLYAHRDVRSFH</sequence>
<protein>
    <submittedName>
        <fullName evidence="9">MFS transporter</fullName>
    </submittedName>
</protein>
<feature type="transmembrane region" description="Helical" evidence="7">
    <location>
        <begin position="145"/>
        <end position="165"/>
    </location>
</feature>
<keyword evidence="3" id="KW-1003">Cell membrane</keyword>
<dbReference type="InterPro" id="IPR011701">
    <property type="entry name" value="MFS"/>
</dbReference>
<evidence type="ECO:0000256" key="2">
    <source>
        <dbReference type="ARBA" id="ARBA00022448"/>
    </source>
</evidence>
<dbReference type="InterPro" id="IPR020846">
    <property type="entry name" value="MFS_dom"/>
</dbReference>
<evidence type="ECO:0000256" key="1">
    <source>
        <dbReference type="ARBA" id="ARBA00004651"/>
    </source>
</evidence>
<feature type="domain" description="Major facilitator superfamily (MFS) profile" evidence="8">
    <location>
        <begin position="17"/>
        <end position="407"/>
    </location>
</feature>
<name>A0A3S1B3C0_9BACL</name>
<dbReference type="Gene3D" id="1.20.1250.20">
    <property type="entry name" value="MFS general substrate transporter like domains"/>
    <property type="match status" value="2"/>
</dbReference>
<feature type="transmembrane region" description="Helical" evidence="7">
    <location>
        <begin position="55"/>
        <end position="77"/>
    </location>
</feature>
<keyword evidence="4 7" id="KW-0812">Transmembrane</keyword>
<feature type="transmembrane region" description="Helical" evidence="7">
    <location>
        <begin position="263"/>
        <end position="283"/>
    </location>
</feature>
<comment type="caution">
    <text evidence="9">The sequence shown here is derived from an EMBL/GenBank/DDBJ whole genome shotgun (WGS) entry which is preliminary data.</text>
</comment>
<dbReference type="SUPFAM" id="SSF103473">
    <property type="entry name" value="MFS general substrate transporter"/>
    <property type="match status" value="1"/>
</dbReference>
<reference evidence="9 10" key="1">
    <citation type="submission" date="2018-12" db="EMBL/GenBank/DDBJ databases">
        <authorList>
            <person name="Sun L."/>
            <person name="Chen Z."/>
        </authorList>
    </citation>
    <scope>NUCLEOTIDE SEQUENCE [LARGE SCALE GENOMIC DNA]</scope>
    <source>
        <strain evidence="9 10">3-5-3</strain>
    </source>
</reference>
<feature type="transmembrane region" description="Helical" evidence="7">
    <location>
        <begin position="20"/>
        <end position="43"/>
    </location>
</feature>
<proteinExistence type="predicted"/>
<feature type="transmembrane region" description="Helical" evidence="7">
    <location>
        <begin position="228"/>
        <end position="251"/>
    </location>
</feature>
<feature type="transmembrane region" description="Helical" evidence="7">
    <location>
        <begin position="319"/>
        <end position="341"/>
    </location>
</feature>
<accession>A0A3S1B3C0</accession>
<evidence type="ECO:0000256" key="4">
    <source>
        <dbReference type="ARBA" id="ARBA00022692"/>
    </source>
</evidence>
<feature type="transmembrane region" description="Helical" evidence="7">
    <location>
        <begin position="353"/>
        <end position="372"/>
    </location>
</feature>
<keyword evidence="5 7" id="KW-1133">Transmembrane helix</keyword>
<dbReference type="RefSeq" id="WP_127200894.1">
    <property type="nucleotide sequence ID" value="NZ_RZNX01000013.1"/>
</dbReference>